<accession>A0A4C1T754</accession>
<organism evidence="2 3">
    <name type="scientific">Eumeta variegata</name>
    <name type="common">Bagworm moth</name>
    <name type="synonym">Eumeta japonica</name>
    <dbReference type="NCBI Taxonomy" id="151549"/>
    <lineage>
        <taxon>Eukaryota</taxon>
        <taxon>Metazoa</taxon>
        <taxon>Ecdysozoa</taxon>
        <taxon>Arthropoda</taxon>
        <taxon>Hexapoda</taxon>
        <taxon>Insecta</taxon>
        <taxon>Pterygota</taxon>
        <taxon>Neoptera</taxon>
        <taxon>Endopterygota</taxon>
        <taxon>Lepidoptera</taxon>
        <taxon>Glossata</taxon>
        <taxon>Ditrysia</taxon>
        <taxon>Tineoidea</taxon>
        <taxon>Psychidae</taxon>
        <taxon>Oiketicinae</taxon>
        <taxon>Eumeta</taxon>
    </lineage>
</organism>
<evidence type="ECO:0000313" key="2">
    <source>
        <dbReference type="EMBL" id="GBP09101.1"/>
    </source>
</evidence>
<evidence type="ECO:0000313" key="3">
    <source>
        <dbReference type="Proteomes" id="UP000299102"/>
    </source>
</evidence>
<feature type="region of interest" description="Disordered" evidence="1">
    <location>
        <begin position="82"/>
        <end position="156"/>
    </location>
</feature>
<dbReference type="EMBL" id="BGZK01008608">
    <property type="protein sequence ID" value="GBP09101.1"/>
    <property type="molecule type" value="Genomic_DNA"/>
</dbReference>
<sequence length="156" mass="16261">MAQALGVVGFKKVSCINAMSTPYSDIQFVSSRMLLDNPTNNFPPVTACSDISSELRDPELLLTARRTAITVCTSSPNDEEVPAVAVTGRRGRHLGSATGGLPGRLLDDPRGLIPPPRVGGGCGAGRELTTELSFDVKPGSSQNPGKGGGGRKGLWK</sequence>
<comment type="caution">
    <text evidence="2">The sequence shown here is derived from an EMBL/GenBank/DDBJ whole genome shotgun (WGS) entry which is preliminary data.</text>
</comment>
<dbReference type="Proteomes" id="UP000299102">
    <property type="component" value="Unassembled WGS sequence"/>
</dbReference>
<dbReference type="AlphaFoldDB" id="A0A4C1T754"/>
<proteinExistence type="predicted"/>
<reference evidence="2 3" key="1">
    <citation type="journal article" date="2019" name="Commun. Biol.">
        <title>The bagworm genome reveals a unique fibroin gene that provides high tensile strength.</title>
        <authorList>
            <person name="Kono N."/>
            <person name="Nakamura H."/>
            <person name="Ohtoshi R."/>
            <person name="Tomita M."/>
            <person name="Numata K."/>
            <person name="Arakawa K."/>
        </authorList>
    </citation>
    <scope>NUCLEOTIDE SEQUENCE [LARGE SCALE GENOMIC DNA]</scope>
</reference>
<evidence type="ECO:0000256" key="1">
    <source>
        <dbReference type="SAM" id="MobiDB-lite"/>
    </source>
</evidence>
<feature type="compositionally biased region" description="Gly residues" evidence="1">
    <location>
        <begin position="145"/>
        <end position="156"/>
    </location>
</feature>
<name>A0A4C1T754_EUMVA</name>
<protein>
    <submittedName>
        <fullName evidence="2">Uncharacterized protein</fullName>
    </submittedName>
</protein>
<keyword evidence="3" id="KW-1185">Reference proteome</keyword>
<gene>
    <name evidence="2" type="ORF">EVAR_100336_1</name>
</gene>